<sequence>MYNRVCLFGAGGHGRVVAQQIIARWPAAKLCFGDTRKPCGIDVNGVPVTFAAAEHVKEGHLIVTIGDNVLRCRLQRAATASGVEMGYFIADPERFFALPPGGGSMILAGAIVTSNVRIGAGVIVNSGAIIEHDSDIGDFCHLAPGSILAGGTVLGPRVFVGAGARIINEAHIPGDTVIGAGSTVVSSIAQPGIYIGSPAKCIRLV</sequence>
<evidence type="ECO:0000313" key="2">
    <source>
        <dbReference type="EMBL" id="KKN23956.1"/>
    </source>
</evidence>
<dbReference type="PANTHER" id="PTHR43300">
    <property type="entry name" value="ACETYLTRANSFERASE"/>
    <property type="match status" value="1"/>
</dbReference>
<dbReference type="Gene3D" id="3.40.50.20">
    <property type="match status" value="1"/>
</dbReference>
<evidence type="ECO:0000259" key="1">
    <source>
        <dbReference type="Pfam" id="PF17836"/>
    </source>
</evidence>
<accession>A0A0F9RFW7</accession>
<comment type="caution">
    <text evidence="2">The sequence shown here is derived from an EMBL/GenBank/DDBJ whole genome shotgun (WGS) entry which is preliminary data.</text>
</comment>
<dbReference type="Pfam" id="PF00132">
    <property type="entry name" value="Hexapep"/>
    <property type="match status" value="1"/>
</dbReference>
<dbReference type="InterPro" id="IPR041561">
    <property type="entry name" value="PglD_N"/>
</dbReference>
<dbReference type="CDD" id="cd03360">
    <property type="entry name" value="LbH_AT_putative"/>
    <property type="match status" value="1"/>
</dbReference>
<dbReference type="InterPro" id="IPR020019">
    <property type="entry name" value="AcTrfase_PglD-like"/>
</dbReference>
<dbReference type="InterPro" id="IPR001451">
    <property type="entry name" value="Hexapep"/>
</dbReference>
<proteinExistence type="predicted"/>
<dbReference type="Gene3D" id="2.160.10.10">
    <property type="entry name" value="Hexapeptide repeat proteins"/>
    <property type="match status" value="1"/>
</dbReference>
<organism evidence="2">
    <name type="scientific">marine sediment metagenome</name>
    <dbReference type="NCBI Taxonomy" id="412755"/>
    <lineage>
        <taxon>unclassified sequences</taxon>
        <taxon>metagenomes</taxon>
        <taxon>ecological metagenomes</taxon>
    </lineage>
</organism>
<dbReference type="SUPFAM" id="SSF51161">
    <property type="entry name" value="Trimeric LpxA-like enzymes"/>
    <property type="match status" value="1"/>
</dbReference>
<dbReference type="Pfam" id="PF17836">
    <property type="entry name" value="PglD_N"/>
    <property type="match status" value="1"/>
</dbReference>
<dbReference type="InterPro" id="IPR011004">
    <property type="entry name" value="Trimer_LpxA-like_sf"/>
</dbReference>
<dbReference type="InterPro" id="IPR050179">
    <property type="entry name" value="Trans_hexapeptide_repeat"/>
</dbReference>
<name>A0A0F9RFW7_9ZZZZ</name>
<feature type="domain" description="PglD N-terminal" evidence="1">
    <location>
        <begin position="5"/>
        <end position="75"/>
    </location>
</feature>
<dbReference type="EMBL" id="LAZR01002923">
    <property type="protein sequence ID" value="KKN23956.1"/>
    <property type="molecule type" value="Genomic_DNA"/>
</dbReference>
<protein>
    <recommendedName>
        <fullName evidence="1">PglD N-terminal domain-containing protein</fullName>
    </recommendedName>
</protein>
<dbReference type="AlphaFoldDB" id="A0A0F9RFW7"/>
<reference evidence="2" key="1">
    <citation type="journal article" date="2015" name="Nature">
        <title>Complex archaea that bridge the gap between prokaryotes and eukaryotes.</title>
        <authorList>
            <person name="Spang A."/>
            <person name="Saw J.H."/>
            <person name="Jorgensen S.L."/>
            <person name="Zaremba-Niedzwiedzka K."/>
            <person name="Martijn J."/>
            <person name="Lind A.E."/>
            <person name="van Eijk R."/>
            <person name="Schleper C."/>
            <person name="Guy L."/>
            <person name="Ettema T.J."/>
        </authorList>
    </citation>
    <scope>NUCLEOTIDE SEQUENCE</scope>
</reference>
<gene>
    <name evidence="2" type="ORF">LCGC14_0899710</name>
</gene>
<dbReference type="PANTHER" id="PTHR43300:SF7">
    <property type="entry name" value="UDP-N-ACETYLBACILLOSAMINE N-ACETYLTRANSFERASE"/>
    <property type="match status" value="1"/>
</dbReference>